<reference evidence="2 3" key="1">
    <citation type="submission" date="2019-02" db="EMBL/GenBank/DDBJ databases">
        <title>Genomic Encyclopedia of Type Strains, Phase IV (KMG-IV): sequencing the most valuable type-strain genomes for metagenomic binning, comparative biology and taxonomic classification.</title>
        <authorList>
            <person name="Goeker M."/>
        </authorList>
    </citation>
    <scope>NUCLEOTIDE SEQUENCE [LARGE SCALE GENOMIC DNA]</scope>
    <source>
        <strain evidence="2 3">DSM 45622</strain>
    </source>
</reference>
<dbReference type="RefSeq" id="WP_130494627.1">
    <property type="nucleotide sequence ID" value="NZ_SGXD01000007.1"/>
</dbReference>
<keyword evidence="1" id="KW-0812">Transmembrane</keyword>
<dbReference type="Pfam" id="PF14012">
    <property type="entry name" value="DUF4229"/>
    <property type="match status" value="1"/>
</dbReference>
<evidence type="ECO:0000256" key="1">
    <source>
        <dbReference type="SAM" id="Phobius"/>
    </source>
</evidence>
<proteinExistence type="predicted"/>
<feature type="transmembrane region" description="Helical" evidence="1">
    <location>
        <begin position="7"/>
        <end position="28"/>
    </location>
</feature>
<sequence>MLQRYPLPAYLALRTALLVGVAVVLWALGVRGLLAIILALLVSSVISLFTLGRYRDAVSGNLDRRISRTRERLDRAAASEDE</sequence>
<accession>A0A4Q7NAY4</accession>
<comment type="caution">
    <text evidence="2">The sequence shown here is derived from an EMBL/GenBank/DDBJ whole genome shotgun (WGS) entry which is preliminary data.</text>
</comment>
<keyword evidence="3" id="KW-1185">Reference proteome</keyword>
<evidence type="ECO:0000313" key="2">
    <source>
        <dbReference type="EMBL" id="RZS79041.1"/>
    </source>
</evidence>
<keyword evidence="1" id="KW-0472">Membrane</keyword>
<dbReference type="EMBL" id="SGXD01000007">
    <property type="protein sequence ID" value="RZS79041.1"/>
    <property type="molecule type" value="Genomic_DNA"/>
</dbReference>
<name>A0A4Q7NAY4_9ACTN</name>
<organism evidence="2 3">
    <name type="scientific">Motilibacter rhizosphaerae</name>
    <dbReference type="NCBI Taxonomy" id="598652"/>
    <lineage>
        <taxon>Bacteria</taxon>
        <taxon>Bacillati</taxon>
        <taxon>Actinomycetota</taxon>
        <taxon>Actinomycetes</taxon>
        <taxon>Motilibacterales</taxon>
        <taxon>Motilibacteraceae</taxon>
        <taxon>Motilibacter</taxon>
    </lineage>
</organism>
<protein>
    <submittedName>
        <fullName evidence="2">Uncharacterized protein DUF4229</fullName>
    </submittedName>
</protein>
<keyword evidence="1" id="KW-1133">Transmembrane helix</keyword>
<dbReference type="Proteomes" id="UP000293638">
    <property type="component" value="Unassembled WGS sequence"/>
</dbReference>
<dbReference type="InterPro" id="IPR025323">
    <property type="entry name" value="DUF4229"/>
</dbReference>
<evidence type="ECO:0000313" key="3">
    <source>
        <dbReference type="Proteomes" id="UP000293638"/>
    </source>
</evidence>
<dbReference type="AlphaFoldDB" id="A0A4Q7NAY4"/>
<feature type="transmembrane region" description="Helical" evidence="1">
    <location>
        <begin position="34"/>
        <end position="54"/>
    </location>
</feature>
<gene>
    <name evidence="2" type="ORF">EV189_3911</name>
</gene>